<keyword evidence="2" id="KW-0472">Membrane</keyword>
<name>A0A3D0WDY8_9SPHN</name>
<dbReference type="InterPro" id="IPR036629">
    <property type="entry name" value="YjbJ_sf"/>
</dbReference>
<dbReference type="AlphaFoldDB" id="A0A3D0WDY8"/>
<protein>
    <submittedName>
        <fullName evidence="3">CsbD family protein</fullName>
    </submittedName>
</protein>
<evidence type="ECO:0000256" key="1">
    <source>
        <dbReference type="SAM" id="MobiDB-lite"/>
    </source>
</evidence>
<accession>A0A3D0WDY8</accession>
<organism evidence="3 4">
    <name type="scientific">Sphingomonas bacterium</name>
    <dbReference type="NCBI Taxonomy" id="1895847"/>
    <lineage>
        <taxon>Bacteria</taxon>
        <taxon>Pseudomonadati</taxon>
        <taxon>Pseudomonadota</taxon>
        <taxon>Alphaproteobacteria</taxon>
        <taxon>Sphingomonadales</taxon>
        <taxon>Sphingomonadaceae</taxon>
        <taxon>Sphingomonas</taxon>
    </lineage>
</organism>
<keyword evidence="2" id="KW-0812">Transmembrane</keyword>
<sequence>MNKHELGGDVHYAGGKVEEAVGDLIGNREMQANGVKNQVVGGAENLLGRAQSVAGDVADATASLIERARDRAADLVGRSGKDLGHEADKAERDLRRGAKHAEHELRHGANRAEKELRRGARRAEAAVRRDAPVWAVIAALAGGYAIGALIHGRRA</sequence>
<gene>
    <name evidence="3" type="ORF">DEP91_11415</name>
</gene>
<comment type="caution">
    <text evidence="3">The sequence shown here is derived from an EMBL/GenBank/DDBJ whole genome shotgun (WGS) entry which is preliminary data.</text>
</comment>
<reference evidence="3 4" key="1">
    <citation type="journal article" date="2018" name="Nat. Biotechnol.">
        <title>A standardized bacterial taxonomy based on genome phylogeny substantially revises the tree of life.</title>
        <authorList>
            <person name="Parks D.H."/>
            <person name="Chuvochina M."/>
            <person name="Waite D.W."/>
            <person name="Rinke C."/>
            <person name="Skarshewski A."/>
            <person name="Chaumeil P.A."/>
            <person name="Hugenholtz P."/>
        </authorList>
    </citation>
    <scope>NUCLEOTIDE SEQUENCE [LARGE SCALE GENOMIC DNA]</scope>
    <source>
        <strain evidence="3">UBA9015</strain>
    </source>
</reference>
<evidence type="ECO:0000313" key="4">
    <source>
        <dbReference type="Proteomes" id="UP000262699"/>
    </source>
</evidence>
<dbReference type="Proteomes" id="UP000262699">
    <property type="component" value="Unassembled WGS sequence"/>
</dbReference>
<dbReference type="EMBL" id="DOYJ01000319">
    <property type="protein sequence ID" value="HCB76759.1"/>
    <property type="molecule type" value="Genomic_DNA"/>
</dbReference>
<feature type="region of interest" description="Disordered" evidence="1">
    <location>
        <begin position="76"/>
        <end position="117"/>
    </location>
</feature>
<evidence type="ECO:0000256" key="2">
    <source>
        <dbReference type="SAM" id="Phobius"/>
    </source>
</evidence>
<dbReference type="Gene3D" id="1.10.1470.10">
    <property type="entry name" value="YjbJ"/>
    <property type="match status" value="1"/>
</dbReference>
<evidence type="ECO:0000313" key="3">
    <source>
        <dbReference type="EMBL" id="HCB76759.1"/>
    </source>
</evidence>
<feature type="transmembrane region" description="Helical" evidence="2">
    <location>
        <begin position="131"/>
        <end position="150"/>
    </location>
</feature>
<dbReference type="SUPFAM" id="SSF69047">
    <property type="entry name" value="Hypothetical protein YjbJ"/>
    <property type="match status" value="1"/>
</dbReference>
<proteinExistence type="predicted"/>
<keyword evidence="2" id="KW-1133">Transmembrane helix</keyword>